<keyword evidence="3" id="KW-0378">Hydrolase</keyword>
<protein>
    <recommendedName>
        <fullName evidence="5">Prolyl endopeptidase-like</fullName>
    </recommendedName>
    <alternativeName>
        <fullName evidence="6">Prolylendopeptidase-like</fullName>
    </alternativeName>
</protein>
<feature type="domain" description="Peptidase S9 prolyl oligopeptidase catalytic" evidence="9">
    <location>
        <begin position="674"/>
        <end position="728"/>
    </location>
</feature>
<evidence type="ECO:0000256" key="1">
    <source>
        <dbReference type="ARBA" id="ARBA00005228"/>
    </source>
</evidence>
<evidence type="ECO:0000256" key="3">
    <source>
        <dbReference type="ARBA" id="ARBA00022801"/>
    </source>
</evidence>
<gene>
    <name evidence="11" type="ORF">HJC23_003615</name>
</gene>
<keyword evidence="12" id="KW-1185">Reference proteome</keyword>
<evidence type="ECO:0000313" key="12">
    <source>
        <dbReference type="Proteomes" id="UP001516023"/>
    </source>
</evidence>
<organism evidence="11 12">
    <name type="scientific">Cyclotella cryptica</name>
    <dbReference type="NCBI Taxonomy" id="29204"/>
    <lineage>
        <taxon>Eukaryota</taxon>
        <taxon>Sar</taxon>
        <taxon>Stramenopiles</taxon>
        <taxon>Ochrophyta</taxon>
        <taxon>Bacillariophyta</taxon>
        <taxon>Coscinodiscophyceae</taxon>
        <taxon>Thalassiosirophycidae</taxon>
        <taxon>Stephanodiscales</taxon>
        <taxon>Stephanodiscaceae</taxon>
        <taxon>Cyclotella</taxon>
    </lineage>
</organism>
<dbReference type="Proteomes" id="UP001516023">
    <property type="component" value="Unassembled WGS sequence"/>
</dbReference>
<dbReference type="Pfam" id="PF00326">
    <property type="entry name" value="Peptidase_S9"/>
    <property type="match status" value="2"/>
</dbReference>
<dbReference type="PRINTS" id="PR00862">
    <property type="entry name" value="PROLIGOPTASE"/>
</dbReference>
<evidence type="ECO:0000256" key="7">
    <source>
        <dbReference type="ARBA" id="ARBA00045448"/>
    </source>
</evidence>
<proteinExistence type="inferred from homology"/>
<dbReference type="GO" id="GO:0008236">
    <property type="term" value="F:serine-type peptidase activity"/>
    <property type="evidence" value="ECO:0007669"/>
    <property type="project" value="UniProtKB-KW"/>
</dbReference>
<keyword evidence="2" id="KW-0645">Protease</keyword>
<dbReference type="SUPFAM" id="SSF50993">
    <property type="entry name" value="Peptidase/esterase 'gauge' domain"/>
    <property type="match status" value="1"/>
</dbReference>
<comment type="similarity">
    <text evidence="1">Belongs to the peptidase S9A family.</text>
</comment>
<keyword evidence="4" id="KW-0720">Serine protease</keyword>
<dbReference type="AlphaFoldDB" id="A0ABD3QIP3"/>
<evidence type="ECO:0000256" key="2">
    <source>
        <dbReference type="ARBA" id="ARBA00022670"/>
    </source>
</evidence>
<dbReference type="InterPro" id="IPR002470">
    <property type="entry name" value="Peptidase_S9A"/>
</dbReference>
<evidence type="ECO:0000256" key="6">
    <source>
        <dbReference type="ARBA" id="ARBA00042165"/>
    </source>
</evidence>
<dbReference type="InterPro" id="IPR029058">
    <property type="entry name" value="AB_hydrolase_fold"/>
</dbReference>
<evidence type="ECO:0000256" key="4">
    <source>
        <dbReference type="ARBA" id="ARBA00022825"/>
    </source>
</evidence>
<dbReference type="InterPro" id="IPR001375">
    <property type="entry name" value="Peptidase_S9_cat"/>
</dbReference>
<sequence length="913" mass="101979">MDFLRHLRVLPTASILIWLTAAAISVAWSPRQLAFLHPSHRRLPKCVHLSPSLSCPLGDASRQSIAHHCRFLPSLTPHLSSQNSAESNDNVPQPPVAFRNESSFLLAGDLGIHTHGPPRQSPSSPHPLLSPPRSIPDPYAWLRDDARTNTTVLSHLHAENEYTRLMTQHLHSIRETLYQELLSGMHETDCTTPMADGTYWYYARYEEGVSYPRYCRAPRKMEDLYPPAVVAVGNDPEVPSLLLLPGEEVYLDVPRIAQKENYLAVGAISVSPNQEYVAYSVDATGGEICQFHVKHIASGKEWVLYEQDGDDGNEKTMLEGYGAIVWDEQSMGIFYVTMDETHRPYRVYYRRLFRFDGSYINESERPMDELLLEEDDKLFSVHIEKTLDGKYLLISCSSSESSEVHYLDLNSRITDGPMASNLVCIAQRRNKVLYRVAHCKGYWLVQTNLGGLPNFSLKACPVGEEFNGDKWKDLVLLSTGNAVFDGGHEKSLDGVRVYDPPPENSHGLSSPFAFCVATGREDGLPRVWILELDKDEQVGSGSESNSLVVTKITRLEFTETPFHASVGDNRDPTLPYVVVEYDSLVTPLSHIAVPLSNPMELDARKVLKEKEVPGYEKDLYSCERTTVKSRDGQTEIPISVVFRRDAVSRQTGNKGGVPTHLYGYGSYGSSIEASFRATRLPLLNRGVVFVIAHVRGGGEMGRPWYEHAKYLSKMNSFNDFVDVARWLTGDNVESSGVASASDSGYDTDWCGITSASKLSCEGRSAGGLLIGAAINQAPHLFRAAILGVPFVDVLCTMVDSTLPLTIAEWEEWGNPNEERYFQYIEGYSPINNVRHGEMYPACLLTGGLYDPRVQYWEPAKFAAELRHGVSKDSGKVLLKIDMDAGHSSGHDRYKYLRELSFDYAFLLDKLGLV</sequence>
<feature type="domain" description="Peptidase S9A N-terminal" evidence="10">
    <location>
        <begin position="131"/>
        <end position="475"/>
    </location>
</feature>
<dbReference type="PANTHER" id="PTHR11757:SF19">
    <property type="entry name" value="PROLYL ENDOPEPTIDASE-LIKE"/>
    <property type="match status" value="1"/>
</dbReference>
<dbReference type="Pfam" id="PF02897">
    <property type="entry name" value="Peptidase_S9_N"/>
    <property type="match status" value="1"/>
</dbReference>
<dbReference type="InterPro" id="IPR051543">
    <property type="entry name" value="Serine_Peptidase_S9A"/>
</dbReference>
<name>A0ABD3QIP3_9STRA</name>
<feature type="region of interest" description="Disordered" evidence="8">
    <location>
        <begin position="109"/>
        <end position="131"/>
    </location>
</feature>
<comment type="caution">
    <text evidence="11">The sequence shown here is derived from an EMBL/GenBank/DDBJ whole genome shotgun (WGS) entry which is preliminary data.</text>
</comment>
<dbReference type="Gene3D" id="3.40.50.1820">
    <property type="entry name" value="alpha/beta hydrolase"/>
    <property type="match status" value="1"/>
</dbReference>
<feature type="domain" description="Peptidase S9 prolyl oligopeptidase catalytic" evidence="9">
    <location>
        <begin position="752"/>
        <end position="911"/>
    </location>
</feature>
<evidence type="ECO:0000256" key="5">
    <source>
        <dbReference type="ARBA" id="ARBA00039290"/>
    </source>
</evidence>
<comment type="function">
    <text evidence="7">Serine peptidase whose precise substrate specificity remains unclear. Does not cleave peptides after a arginine or lysine residue. Regulates trans-Golgi network morphology and sorting by regulating the membrane binding of the AP-1 complex. May play a role in the regulation of synaptic vesicle exocytosis.</text>
</comment>
<evidence type="ECO:0000259" key="9">
    <source>
        <dbReference type="Pfam" id="PF00326"/>
    </source>
</evidence>
<dbReference type="GO" id="GO:0006508">
    <property type="term" value="P:proteolysis"/>
    <property type="evidence" value="ECO:0007669"/>
    <property type="project" value="UniProtKB-KW"/>
</dbReference>
<dbReference type="InterPro" id="IPR023302">
    <property type="entry name" value="Pept_S9A_N"/>
</dbReference>
<dbReference type="EMBL" id="JABMIG020000033">
    <property type="protein sequence ID" value="KAL3800319.1"/>
    <property type="molecule type" value="Genomic_DNA"/>
</dbReference>
<evidence type="ECO:0000259" key="10">
    <source>
        <dbReference type="Pfam" id="PF02897"/>
    </source>
</evidence>
<dbReference type="Gene3D" id="2.130.10.120">
    <property type="entry name" value="Prolyl oligopeptidase, N-terminal domain"/>
    <property type="match status" value="1"/>
</dbReference>
<evidence type="ECO:0000256" key="8">
    <source>
        <dbReference type="SAM" id="MobiDB-lite"/>
    </source>
</evidence>
<reference evidence="11 12" key="1">
    <citation type="journal article" date="2020" name="G3 (Bethesda)">
        <title>Improved Reference Genome for Cyclotella cryptica CCMP332, a Model for Cell Wall Morphogenesis, Salinity Adaptation, and Lipid Production in Diatoms (Bacillariophyta).</title>
        <authorList>
            <person name="Roberts W.R."/>
            <person name="Downey K.M."/>
            <person name="Ruck E.C."/>
            <person name="Traller J.C."/>
            <person name="Alverson A.J."/>
        </authorList>
    </citation>
    <scope>NUCLEOTIDE SEQUENCE [LARGE SCALE GENOMIC DNA]</scope>
    <source>
        <strain evidence="11 12">CCMP332</strain>
    </source>
</reference>
<dbReference type="PANTHER" id="PTHR11757">
    <property type="entry name" value="PROTEASE FAMILY S9A OLIGOPEPTIDASE"/>
    <property type="match status" value="1"/>
</dbReference>
<dbReference type="SUPFAM" id="SSF53474">
    <property type="entry name" value="alpha/beta-Hydrolases"/>
    <property type="match status" value="1"/>
</dbReference>
<accession>A0ABD3QIP3</accession>
<evidence type="ECO:0000313" key="11">
    <source>
        <dbReference type="EMBL" id="KAL3800319.1"/>
    </source>
</evidence>